<dbReference type="Pfam" id="PF14064">
    <property type="entry name" value="HmuY"/>
    <property type="match status" value="1"/>
</dbReference>
<gene>
    <name evidence="2" type="ORF">MKQ68_08360</name>
</gene>
<dbReference type="PROSITE" id="PS51257">
    <property type="entry name" value="PROKAR_LIPOPROTEIN"/>
    <property type="match status" value="1"/>
</dbReference>
<dbReference type="InterPro" id="IPR025921">
    <property type="entry name" value="HmuY"/>
</dbReference>
<sequence>MTMRITSLMCLSVALFFTACTKERTGPELQDGTSVVIKDLPGDTLANMAGGSSFKNLYFSFTANDKIEVSTTEKPTLKWDLAFTGPYNSEVFVNDGSYEYNPGYGGPGKGAVVIIDKPYDQVHEVPTEAQFEASDFKKIGWDAGNGRGWFFYSLDNHICVPIKNRTFAIRTATGKYAKLELINIYKGNPPVVTDLFWPAPYVTFRYFVQEDGSRNVRTK</sequence>
<name>A0ABY6J951_9BACT</name>
<keyword evidence="1" id="KW-0732">Signal</keyword>
<evidence type="ECO:0000313" key="3">
    <source>
        <dbReference type="Proteomes" id="UP001162741"/>
    </source>
</evidence>
<proteinExistence type="predicted"/>
<evidence type="ECO:0000256" key="1">
    <source>
        <dbReference type="SAM" id="SignalP"/>
    </source>
</evidence>
<dbReference type="Proteomes" id="UP001162741">
    <property type="component" value="Chromosome"/>
</dbReference>
<feature type="chain" id="PRO_5045346958" evidence="1">
    <location>
        <begin position="22"/>
        <end position="219"/>
    </location>
</feature>
<dbReference type="RefSeq" id="WP_244837857.1">
    <property type="nucleotide sequence ID" value="NZ_CP107006.1"/>
</dbReference>
<feature type="signal peptide" evidence="1">
    <location>
        <begin position="1"/>
        <end position="21"/>
    </location>
</feature>
<reference evidence="2" key="1">
    <citation type="submission" date="2022-10" db="EMBL/GenBank/DDBJ databases">
        <title>Chitinophaga sp. nov., isolated from soil.</title>
        <authorList>
            <person name="Jeon C.O."/>
        </authorList>
    </citation>
    <scope>NUCLEOTIDE SEQUENCE</scope>
    <source>
        <strain evidence="2">R8</strain>
    </source>
</reference>
<keyword evidence="3" id="KW-1185">Reference proteome</keyword>
<accession>A0ABY6J951</accession>
<protein>
    <submittedName>
        <fullName evidence="2">HmuY family protein</fullName>
    </submittedName>
</protein>
<organism evidence="2 3">
    <name type="scientific">Chitinophaga horti</name>
    <dbReference type="NCBI Taxonomy" id="2920382"/>
    <lineage>
        <taxon>Bacteria</taxon>
        <taxon>Pseudomonadati</taxon>
        <taxon>Bacteroidota</taxon>
        <taxon>Chitinophagia</taxon>
        <taxon>Chitinophagales</taxon>
        <taxon>Chitinophagaceae</taxon>
        <taxon>Chitinophaga</taxon>
    </lineage>
</organism>
<dbReference type="EMBL" id="CP107006">
    <property type="protein sequence ID" value="UYQ95107.1"/>
    <property type="molecule type" value="Genomic_DNA"/>
</dbReference>
<dbReference type="CDD" id="cd12105">
    <property type="entry name" value="HmuY"/>
    <property type="match status" value="1"/>
</dbReference>
<evidence type="ECO:0000313" key="2">
    <source>
        <dbReference type="EMBL" id="UYQ95107.1"/>
    </source>
</evidence>